<organism evidence="2 3">
    <name type="scientific">Daphnia sinensis</name>
    <dbReference type="NCBI Taxonomy" id="1820382"/>
    <lineage>
        <taxon>Eukaryota</taxon>
        <taxon>Metazoa</taxon>
        <taxon>Ecdysozoa</taxon>
        <taxon>Arthropoda</taxon>
        <taxon>Crustacea</taxon>
        <taxon>Branchiopoda</taxon>
        <taxon>Diplostraca</taxon>
        <taxon>Cladocera</taxon>
        <taxon>Anomopoda</taxon>
        <taxon>Daphniidae</taxon>
        <taxon>Daphnia</taxon>
        <taxon>Daphnia similis group</taxon>
    </lineage>
</organism>
<evidence type="ECO:0000313" key="2">
    <source>
        <dbReference type="EMBL" id="KAI9561641.1"/>
    </source>
</evidence>
<feature type="compositionally biased region" description="Polar residues" evidence="1">
    <location>
        <begin position="328"/>
        <end position="351"/>
    </location>
</feature>
<dbReference type="EMBL" id="WJBH02000003">
    <property type="protein sequence ID" value="KAI9561641.1"/>
    <property type="molecule type" value="Genomic_DNA"/>
</dbReference>
<evidence type="ECO:0000313" key="3">
    <source>
        <dbReference type="Proteomes" id="UP000820818"/>
    </source>
</evidence>
<proteinExistence type="predicted"/>
<dbReference type="AlphaFoldDB" id="A0AAD5LFA2"/>
<evidence type="ECO:0000256" key="1">
    <source>
        <dbReference type="SAM" id="MobiDB-lite"/>
    </source>
</evidence>
<feature type="compositionally biased region" description="Polar residues" evidence="1">
    <location>
        <begin position="422"/>
        <end position="435"/>
    </location>
</feature>
<gene>
    <name evidence="2" type="ORF">GHT06_012601</name>
</gene>
<feature type="compositionally biased region" description="Low complexity" evidence="1">
    <location>
        <begin position="301"/>
        <end position="326"/>
    </location>
</feature>
<keyword evidence="3" id="KW-1185">Reference proteome</keyword>
<feature type="region of interest" description="Disordered" evidence="1">
    <location>
        <begin position="377"/>
        <end position="460"/>
    </location>
</feature>
<comment type="caution">
    <text evidence="2">The sequence shown here is derived from an EMBL/GenBank/DDBJ whole genome shotgun (WGS) entry which is preliminary data.</text>
</comment>
<feature type="region of interest" description="Disordered" evidence="1">
    <location>
        <begin position="1"/>
        <end position="24"/>
    </location>
</feature>
<name>A0AAD5LFA2_9CRUS</name>
<feature type="region of interest" description="Disordered" evidence="1">
    <location>
        <begin position="301"/>
        <end position="358"/>
    </location>
</feature>
<dbReference type="Proteomes" id="UP000820818">
    <property type="component" value="Linkage Group LG3"/>
</dbReference>
<feature type="compositionally biased region" description="Polar residues" evidence="1">
    <location>
        <begin position="382"/>
        <end position="411"/>
    </location>
</feature>
<protein>
    <submittedName>
        <fullName evidence="2">Uncharacterized protein</fullName>
    </submittedName>
</protein>
<sequence length="460" mass="49507">MASNYDIDSSEAPINPKEKGKTTKKLYAKDTHSSRISTNKSRWDRLLFLAYQLARDVGVQLIIFGYFPNDMVGSCGSWSFGKITKLLKKKSDTTNYYKYWEKLFSLIEAQRQNKETVDVEKCHEAATFNIGASVNLDSDGASDVENESEDADVEKESEVEALEEIVIPSDEKNSIETLESVEFESVDQLKRWLNAKESSVTETEIILTIDPETSTVSFPPILQNATATAKTPPPPAFKVPRSRLSSVSVTLDDKATGTLSPTPLATKYPATTLLSTVSSSTPDSLGATCVRCSAKILETSPATKDPATTSPPTDSDPVPSVPLDVTYVTLTAKASKTPQTTKDPASTSLPTDSDPALSHPLDVSYVTLAAKASKMPQAAKDQATTSLPTDTNPAPSVLTASAVNRSQPSRSNAKKRTATKVLESTSLPAESSPTPSVLVRLTAKRKQPPRKKAKKNGSGG</sequence>
<feature type="compositionally biased region" description="Basic residues" evidence="1">
    <location>
        <begin position="442"/>
        <end position="460"/>
    </location>
</feature>
<reference evidence="2 3" key="1">
    <citation type="submission" date="2022-05" db="EMBL/GenBank/DDBJ databases">
        <title>A multi-omics perspective on studying reproductive biology in Daphnia sinensis.</title>
        <authorList>
            <person name="Jia J."/>
        </authorList>
    </citation>
    <scope>NUCLEOTIDE SEQUENCE [LARGE SCALE GENOMIC DNA]</scope>
    <source>
        <strain evidence="2 3">WSL</strain>
    </source>
</reference>
<accession>A0AAD5LFA2</accession>